<dbReference type="Proteomes" id="UP001597506">
    <property type="component" value="Unassembled WGS sequence"/>
</dbReference>
<sequence>MAYIINNAKWVSDKKVKQASILVKQDRIQAIRKSFDRYRYMKMDVSPFIMTPVHVMCDNALPETVNHKMMKDYFIEHFISKGCTTLLTSFKIDFFHHFQERLRQKKKTLLNSPIDYLLGAVAPASLITSELVRLCKKHKIPIIWIDLSSRDSFLNIKWGWIKDVLFHYPIIFAPFFSSEIDNNSKAKELKIWQKTMKSENIPHFSKEISQKTPLSLEELKKLGIYPKRGNFLVGGEVSYNLYEIPEVISVDDNWSIDYDSHCPRLTINKGKLYKVNNQTFYYPGEGKELIINTPRFFI</sequence>
<evidence type="ECO:0000313" key="1">
    <source>
        <dbReference type="EMBL" id="MFD2679501.1"/>
    </source>
</evidence>
<name>A0ABW5RN11_9BACI</name>
<accession>A0ABW5RN11</accession>
<dbReference type="EMBL" id="JBHUMF010000004">
    <property type="protein sequence ID" value="MFD2679501.1"/>
    <property type="molecule type" value="Genomic_DNA"/>
</dbReference>
<proteinExistence type="predicted"/>
<keyword evidence="2" id="KW-1185">Reference proteome</keyword>
<gene>
    <name evidence="1" type="ORF">ACFSUL_01925</name>
</gene>
<evidence type="ECO:0000313" key="2">
    <source>
        <dbReference type="Proteomes" id="UP001597506"/>
    </source>
</evidence>
<comment type="caution">
    <text evidence="1">The sequence shown here is derived from an EMBL/GenBank/DDBJ whole genome shotgun (WGS) entry which is preliminary data.</text>
</comment>
<protein>
    <submittedName>
        <fullName evidence="1">Uncharacterized protein</fullName>
    </submittedName>
</protein>
<reference evidence="2" key="1">
    <citation type="journal article" date="2019" name="Int. J. Syst. Evol. Microbiol.">
        <title>The Global Catalogue of Microorganisms (GCM) 10K type strain sequencing project: providing services to taxonomists for standard genome sequencing and annotation.</title>
        <authorList>
            <consortium name="The Broad Institute Genomics Platform"/>
            <consortium name="The Broad Institute Genome Sequencing Center for Infectious Disease"/>
            <person name="Wu L."/>
            <person name="Ma J."/>
        </authorList>
    </citation>
    <scope>NUCLEOTIDE SEQUENCE [LARGE SCALE GENOMIC DNA]</scope>
    <source>
        <strain evidence="2">KCTC 3913</strain>
    </source>
</reference>
<dbReference type="SUPFAM" id="SSF51338">
    <property type="entry name" value="Composite domain of metallo-dependent hydrolases"/>
    <property type="match status" value="1"/>
</dbReference>
<dbReference type="RefSeq" id="WP_377932202.1">
    <property type="nucleotide sequence ID" value="NZ_JBHUMF010000004.1"/>
</dbReference>
<organism evidence="1 2">
    <name type="scientific">Bacillus seohaeanensis</name>
    <dbReference type="NCBI Taxonomy" id="284580"/>
    <lineage>
        <taxon>Bacteria</taxon>
        <taxon>Bacillati</taxon>
        <taxon>Bacillota</taxon>
        <taxon>Bacilli</taxon>
        <taxon>Bacillales</taxon>
        <taxon>Bacillaceae</taxon>
        <taxon>Bacillus</taxon>
    </lineage>
</organism>
<dbReference type="InterPro" id="IPR011059">
    <property type="entry name" value="Metal-dep_hydrolase_composite"/>
</dbReference>